<accession>A0A8T1VUM7</accession>
<feature type="compositionally biased region" description="Basic and acidic residues" evidence="1">
    <location>
        <begin position="41"/>
        <end position="51"/>
    </location>
</feature>
<gene>
    <name evidence="2" type="ORF">PHYPSEUDO_003454</name>
</gene>
<dbReference type="EMBL" id="JAGDFM010000170">
    <property type="protein sequence ID" value="KAG7383650.1"/>
    <property type="molecule type" value="Genomic_DNA"/>
</dbReference>
<evidence type="ECO:0000313" key="3">
    <source>
        <dbReference type="Proteomes" id="UP000694044"/>
    </source>
</evidence>
<evidence type="ECO:0000313" key="2">
    <source>
        <dbReference type="EMBL" id="KAG7383650.1"/>
    </source>
</evidence>
<keyword evidence="3" id="KW-1185">Reference proteome</keyword>
<feature type="region of interest" description="Disordered" evidence="1">
    <location>
        <begin position="1"/>
        <end position="62"/>
    </location>
</feature>
<dbReference type="Proteomes" id="UP000694044">
    <property type="component" value="Unassembled WGS sequence"/>
</dbReference>
<dbReference type="AlphaFoldDB" id="A0A8T1VUM7"/>
<comment type="caution">
    <text evidence="2">The sequence shown here is derived from an EMBL/GenBank/DDBJ whole genome shotgun (WGS) entry which is preliminary data.</text>
</comment>
<organism evidence="2 3">
    <name type="scientific">Phytophthora pseudosyringae</name>
    <dbReference type="NCBI Taxonomy" id="221518"/>
    <lineage>
        <taxon>Eukaryota</taxon>
        <taxon>Sar</taxon>
        <taxon>Stramenopiles</taxon>
        <taxon>Oomycota</taxon>
        <taxon>Peronosporomycetes</taxon>
        <taxon>Peronosporales</taxon>
        <taxon>Peronosporaceae</taxon>
        <taxon>Phytophthora</taxon>
    </lineage>
</organism>
<reference evidence="2" key="1">
    <citation type="submission" date="2021-02" db="EMBL/GenBank/DDBJ databases">
        <authorList>
            <person name="Palmer J.M."/>
        </authorList>
    </citation>
    <scope>NUCLEOTIDE SEQUENCE</scope>
    <source>
        <strain evidence="2">SCRP734</strain>
    </source>
</reference>
<feature type="compositionally biased region" description="Basic and acidic residues" evidence="1">
    <location>
        <begin position="22"/>
        <end position="31"/>
    </location>
</feature>
<protein>
    <submittedName>
        <fullName evidence="2">Uncharacterized protein</fullName>
    </submittedName>
</protein>
<feature type="compositionally biased region" description="Polar residues" evidence="1">
    <location>
        <begin position="1"/>
        <end position="14"/>
    </location>
</feature>
<name>A0A8T1VUM7_9STRA</name>
<proteinExistence type="predicted"/>
<evidence type="ECO:0000256" key="1">
    <source>
        <dbReference type="SAM" id="MobiDB-lite"/>
    </source>
</evidence>
<sequence length="85" mass="9051">MSDTAEISTKTETASGGEDGGDDRGVDHGGDTVEFVEVADGGDHEDDHDRGEYDDDVERLDSTDDLRECGGIIYIAITELSVTSL</sequence>